<gene>
    <name evidence="1" type="ORF">BES08_05530</name>
</gene>
<dbReference type="PANTHER" id="PTHR38767:SF1">
    <property type="entry name" value="DNA POLYMERASE III SUBUNIT CHI"/>
    <property type="match status" value="1"/>
</dbReference>
<evidence type="ECO:0000313" key="1">
    <source>
        <dbReference type="EMBL" id="AOR76279.1"/>
    </source>
</evidence>
<dbReference type="Gene3D" id="3.40.50.10110">
    <property type="entry name" value="DNA polymerase III subunit chi"/>
    <property type="match status" value="1"/>
</dbReference>
<dbReference type="InterPro" id="IPR036768">
    <property type="entry name" value="PolIII_chi_sf"/>
</dbReference>
<dbReference type="OrthoDB" id="9795973at2"/>
<organism evidence="1 2">
    <name type="scientific">Novosphingobium resinovorum</name>
    <dbReference type="NCBI Taxonomy" id="158500"/>
    <lineage>
        <taxon>Bacteria</taxon>
        <taxon>Pseudomonadati</taxon>
        <taxon>Pseudomonadota</taxon>
        <taxon>Alphaproteobacteria</taxon>
        <taxon>Sphingomonadales</taxon>
        <taxon>Sphingomonadaceae</taxon>
        <taxon>Novosphingobium</taxon>
    </lineage>
</organism>
<dbReference type="GO" id="GO:0003887">
    <property type="term" value="F:DNA-directed DNA polymerase activity"/>
    <property type="evidence" value="ECO:0007669"/>
    <property type="project" value="InterPro"/>
</dbReference>
<dbReference type="AlphaFoldDB" id="A0A1D8A2E4"/>
<keyword evidence="2" id="KW-1185">Reference proteome</keyword>
<dbReference type="EMBL" id="CP017075">
    <property type="protein sequence ID" value="AOR76279.1"/>
    <property type="molecule type" value="Genomic_DNA"/>
</dbReference>
<sequence>MQVMFYELSRDPAHAVVPLLARRIVEGGGRVLVVSADEQQRGRISAALWSHRPDGFLANGQMGEGGEERQPILLSDIPDPVNGARFLVIADGVWCEGEEPFERTFYLFDDETKPQAREVWRDLRGREGVKKEYWAQEDGRWAKKAEE</sequence>
<proteinExistence type="predicted"/>
<dbReference type="GO" id="GO:0003677">
    <property type="term" value="F:DNA binding"/>
    <property type="evidence" value="ECO:0007669"/>
    <property type="project" value="InterPro"/>
</dbReference>
<dbReference type="PANTHER" id="PTHR38767">
    <property type="entry name" value="DNA POLYMERASE III SUBUNIT CHI"/>
    <property type="match status" value="1"/>
</dbReference>
<dbReference type="SUPFAM" id="SSF102400">
    <property type="entry name" value="DNA polymerase III chi subunit"/>
    <property type="match status" value="1"/>
</dbReference>
<name>A0A1D8A2E4_9SPHN</name>
<dbReference type="InterPro" id="IPR007459">
    <property type="entry name" value="DNA_pol3_chi"/>
</dbReference>
<accession>A0A1D8A2E4</accession>
<reference evidence="2" key="1">
    <citation type="journal article" date="2017" name="J. Biotechnol.">
        <title>Complete genome sequence of Novosphingobium resinovorum SA1, a versatile xenobiotic-degrading bacterium capable of utilizing sulfanilic acid.</title>
        <authorList>
            <person name="Hegedus B."/>
            <person name="Kos P.B."/>
            <person name="Balint B."/>
            <person name="Maroti G."/>
            <person name="Gan H.M."/>
            <person name="Perei K."/>
            <person name="Rakhely G."/>
        </authorList>
    </citation>
    <scope>NUCLEOTIDE SEQUENCE [LARGE SCALE GENOMIC DNA]</scope>
    <source>
        <strain evidence="2">SA1</strain>
    </source>
</reference>
<protein>
    <submittedName>
        <fullName evidence="1">DNA polymerase III subunit chi</fullName>
    </submittedName>
</protein>
<dbReference type="KEGG" id="nre:BES08_05530"/>
<evidence type="ECO:0000313" key="2">
    <source>
        <dbReference type="Proteomes" id="UP000094626"/>
    </source>
</evidence>
<dbReference type="Proteomes" id="UP000094626">
    <property type="component" value="Chromosome"/>
</dbReference>
<dbReference type="GO" id="GO:0032298">
    <property type="term" value="P:positive regulation of DNA-templated DNA replication initiation"/>
    <property type="evidence" value="ECO:0007669"/>
    <property type="project" value="TreeGrafter"/>
</dbReference>
<dbReference type="GO" id="GO:0006260">
    <property type="term" value="P:DNA replication"/>
    <property type="evidence" value="ECO:0007669"/>
    <property type="project" value="InterPro"/>
</dbReference>
<dbReference type="Pfam" id="PF04364">
    <property type="entry name" value="DNA_pol3_chi"/>
    <property type="match status" value="1"/>
</dbReference>